<dbReference type="PIRSF" id="PIRSF016262">
    <property type="entry name" value="LPLase"/>
    <property type="match status" value="1"/>
</dbReference>
<dbReference type="PROSITE" id="PS51733">
    <property type="entry name" value="BPL_LPL_CATALYTIC"/>
    <property type="match status" value="1"/>
</dbReference>
<dbReference type="EC" id="2.3.1.181" evidence="5 6"/>
<dbReference type="PATRIC" id="fig|945713.3.peg.1652"/>
<comment type="pathway">
    <text evidence="1 5 6">Protein modification; protein lipoylation via endogenous pathway; protein N(6)-(lipoyl)lysine from octanoyl-[acyl-carrier-protein]: step 1/2.</text>
</comment>
<evidence type="ECO:0000256" key="5">
    <source>
        <dbReference type="HAMAP-Rule" id="MF_00013"/>
    </source>
</evidence>
<keyword evidence="3 5" id="KW-0012">Acyltransferase</keyword>
<dbReference type="InterPro" id="IPR000544">
    <property type="entry name" value="Octanoyltransferase"/>
</dbReference>
<dbReference type="Pfam" id="PF21948">
    <property type="entry name" value="LplA-B_cat"/>
    <property type="match status" value="1"/>
</dbReference>
<dbReference type="EMBL" id="CP003418">
    <property type="protein sequence ID" value="AFH49359.1"/>
    <property type="molecule type" value="Genomic_DNA"/>
</dbReference>
<feature type="active site" description="Acyl-thioester intermediate" evidence="5 7">
    <location>
        <position position="190"/>
    </location>
</feature>
<feature type="binding site" evidence="5 8">
    <location>
        <begin position="172"/>
        <end position="174"/>
    </location>
    <ligand>
        <name>substrate</name>
    </ligand>
</feature>
<dbReference type="InterPro" id="IPR020605">
    <property type="entry name" value="Octanoyltransferase_CS"/>
</dbReference>
<sequence>MCLIKLSNTLINIFRMNRQLTYSNFEFIDYKEAWDLQYLLHKQRIEDIISDTLLLLEHPNTYTLGKTAHSENLIGGKEFIEKNNITVYSIDRGGDITYHGPGQIVGYPIIKLTDWHQDSHKYLRTLEEVIIKVCNEYELDAGRVDGYTGVWIEDRKIAAIGIKISRWVTMHGFAFNVNTNLDLFNGIIPCGISDKSVTSLQKELGCKIPINEVKEKLLNHFINEFNYTEVEFIPKESLLNTTLKN</sequence>
<dbReference type="GO" id="GO:0005737">
    <property type="term" value="C:cytoplasm"/>
    <property type="evidence" value="ECO:0007669"/>
    <property type="project" value="UniProtKB-SubCell"/>
</dbReference>
<dbReference type="Proteomes" id="UP000007394">
    <property type="component" value="Chromosome"/>
</dbReference>
<evidence type="ECO:0000256" key="7">
    <source>
        <dbReference type="PIRSR" id="PIRSR016262-1"/>
    </source>
</evidence>
<dbReference type="GO" id="GO:0009249">
    <property type="term" value="P:protein lipoylation"/>
    <property type="evidence" value="ECO:0007669"/>
    <property type="project" value="InterPro"/>
</dbReference>
<name>I0AK52_IGNAJ</name>
<keyword evidence="5" id="KW-0963">Cytoplasm</keyword>
<comment type="catalytic activity">
    <reaction evidence="5 6">
        <text>octanoyl-[ACP] + L-lysyl-[protein] = N(6)-octanoyl-L-lysyl-[protein] + holo-[ACP] + H(+)</text>
        <dbReference type="Rhea" id="RHEA:17665"/>
        <dbReference type="Rhea" id="RHEA-COMP:9636"/>
        <dbReference type="Rhea" id="RHEA-COMP:9685"/>
        <dbReference type="Rhea" id="RHEA-COMP:9752"/>
        <dbReference type="Rhea" id="RHEA-COMP:9928"/>
        <dbReference type="ChEBI" id="CHEBI:15378"/>
        <dbReference type="ChEBI" id="CHEBI:29969"/>
        <dbReference type="ChEBI" id="CHEBI:64479"/>
        <dbReference type="ChEBI" id="CHEBI:78463"/>
        <dbReference type="ChEBI" id="CHEBI:78809"/>
        <dbReference type="EC" id="2.3.1.181"/>
    </reaction>
</comment>
<organism evidence="11 12">
    <name type="scientific">Ignavibacterium album (strain DSM 19864 / JCM 16511 / NBRC 101810 / Mat9-16)</name>
    <dbReference type="NCBI Taxonomy" id="945713"/>
    <lineage>
        <taxon>Bacteria</taxon>
        <taxon>Pseudomonadati</taxon>
        <taxon>Ignavibacteriota</taxon>
        <taxon>Ignavibacteria</taxon>
        <taxon>Ignavibacteriales</taxon>
        <taxon>Ignavibacteriaceae</taxon>
        <taxon>Ignavibacterium</taxon>
    </lineage>
</organism>
<evidence type="ECO:0000256" key="6">
    <source>
        <dbReference type="PIRNR" id="PIRNR016262"/>
    </source>
</evidence>
<dbReference type="Gene3D" id="3.30.930.10">
    <property type="entry name" value="Bira Bifunctional Protein, Domain 2"/>
    <property type="match status" value="1"/>
</dbReference>
<comment type="similarity">
    <text evidence="5 6">Belongs to the LipB family.</text>
</comment>
<comment type="miscellaneous">
    <text evidence="5">In the reaction, the free carboxyl group of octanoic acid is attached via an amide linkage to the epsilon-amino group of a specific lysine residue of lipoyl domains of lipoate-dependent enzymes.</text>
</comment>
<gene>
    <name evidence="5 11" type="primary">lipB</name>
    <name evidence="11" type="ordered locus">IALB_1651</name>
</gene>
<dbReference type="PANTHER" id="PTHR10993">
    <property type="entry name" value="OCTANOYLTRANSFERASE"/>
    <property type="match status" value="1"/>
</dbReference>
<evidence type="ECO:0000313" key="11">
    <source>
        <dbReference type="EMBL" id="AFH49359.1"/>
    </source>
</evidence>
<feature type="binding site" evidence="5 8">
    <location>
        <begin position="92"/>
        <end position="99"/>
    </location>
    <ligand>
        <name>substrate</name>
    </ligand>
</feature>
<dbReference type="FunFam" id="3.30.930.10:FF:000035">
    <property type="entry name" value="Putative lipoyltransferase 2, mitochondrial"/>
    <property type="match status" value="1"/>
</dbReference>
<dbReference type="KEGG" id="ial:IALB_1651"/>
<dbReference type="SUPFAM" id="SSF55681">
    <property type="entry name" value="Class II aaRS and biotin synthetases"/>
    <property type="match status" value="1"/>
</dbReference>
<accession>I0AK52</accession>
<dbReference type="AlphaFoldDB" id="I0AK52"/>
<dbReference type="eggNOG" id="COG0321">
    <property type="taxonomic scope" value="Bacteria"/>
</dbReference>
<dbReference type="GO" id="GO:0033819">
    <property type="term" value="F:lipoyl(octanoyl) transferase activity"/>
    <property type="evidence" value="ECO:0007669"/>
    <property type="project" value="UniProtKB-EC"/>
</dbReference>
<dbReference type="InterPro" id="IPR004143">
    <property type="entry name" value="BPL_LPL_catalytic"/>
</dbReference>
<dbReference type="CDD" id="cd16444">
    <property type="entry name" value="LipB"/>
    <property type="match status" value="1"/>
</dbReference>
<feature type="binding site" evidence="5 8">
    <location>
        <begin position="159"/>
        <end position="161"/>
    </location>
    <ligand>
        <name>substrate</name>
    </ligand>
</feature>
<dbReference type="PROSITE" id="PS01313">
    <property type="entry name" value="LIPB"/>
    <property type="match status" value="1"/>
</dbReference>
<feature type="domain" description="BPL/LPL catalytic" evidence="10">
    <location>
        <begin position="47"/>
        <end position="229"/>
    </location>
</feature>
<dbReference type="STRING" id="945713.IALB_1651"/>
<evidence type="ECO:0000256" key="2">
    <source>
        <dbReference type="ARBA" id="ARBA00022679"/>
    </source>
</evidence>
<feature type="site" description="Lowers pKa of active site Cys" evidence="5 9">
    <location>
        <position position="156"/>
    </location>
</feature>
<dbReference type="InterPro" id="IPR045864">
    <property type="entry name" value="aa-tRNA-synth_II/BPL/LPL"/>
</dbReference>
<comment type="function">
    <text evidence="4 5 6">Catalyzes the transfer of endogenously produced octanoic acid from octanoyl-acyl-carrier-protein onto the lipoyl domains of lipoate-dependent enzymes. Lipoyl-ACP can also act as a substrate although octanoyl-ACP is likely to be the physiological substrate.</text>
</comment>
<dbReference type="NCBIfam" id="TIGR00214">
    <property type="entry name" value="lipB"/>
    <property type="match status" value="1"/>
</dbReference>
<dbReference type="HAMAP" id="MF_00013">
    <property type="entry name" value="LipB"/>
    <property type="match status" value="1"/>
</dbReference>
<evidence type="ECO:0000256" key="4">
    <source>
        <dbReference type="ARBA" id="ARBA00024732"/>
    </source>
</evidence>
<dbReference type="HOGENOM" id="CLU_035168_1_3_10"/>
<dbReference type="UniPathway" id="UPA00538">
    <property type="reaction ID" value="UER00592"/>
</dbReference>
<evidence type="ECO:0000256" key="8">
    <source>
        <dbReference type="PIRSR" id="PIRSR016262-2"/>
    </source>
</evidence>
<dbReference type="PANTHER" id="PTHR10993:SF7">
    <property type="entry name" value="LIPOYLTRANSFERASE 2, MITOCHONDRIAL-RELATED"/>
    <property type="match status" value="1"/>
</dbReference>
<keyword evidence="12" id="KW-1185">Reference proteome</keyword>
<comment type="subcellular location">
    <subcellularLocation>
        <location evidence="5">Cytoplasm</location>
    </subcellularLocation>
</comment>
<reference evidence="11 12" key="1">
    <citation type="journal article" date="2012" name="Front. Microbiol.">
        <title>Complete genome of Ignavibacterium album, a metabolically versatile, flagellated, facultative anaerobe from the phylum Chlorobi.</title>
        <authorList>
            <person name="Liu Z."/>
            <person name="Frigaard N.-U."/>
            <person name="Vogl K."/>
            <person name="Iino T."/>
            <person name="Ohkuma M."/>
            <person name="Overmann J."/>
            <person name="Bryant D.A."/>
        </authorList>
    </citation>
    <scope>NUCLEOTIDE SEQUENCE [LARGE SCALE GENOMIC DNA]</scope>
    <source>
        <strain evidence="12">DSM 19864 / JCM 16511 / NBRC 101810 / Mat9-16</strain>
    </source>
</reference>
<keyword evidence="2 5" id="KW-0808">Transferase</keyword>
<protein>
    <recommendedName>
        <fullName evidence="5 6">Octanoyltransferase</fullName>
        <ecNumber evidence="5 6">2.3.1.181</ecNumber>
    </recommendedName>
    <alternativeName>
        <fullName evidence="5">Lipoate-protein ligase B</fullName>
    </alternativeName>
    <alternativeName>
        <fullName evidence="5">Lipoyl/octanoyl transferase</fullName>
    </alternativeName>
    <alternativeName>
        <fullName evidence="5">Octanoyl-[acyl-carrier-protein]-protein N-octanoyltransferase</fullName>
    </alternativeName>
</protein>
<evidence type="ECO:0000256" key="9">
    <source>
        <dbReference type="PIRSR" id="PIRSR016262-3"/>
    </source>
</evidence>
<evidence type="ECO:0000259" key="10">
    <source>
        <dbReference type="PROSITE" id="PS51733"/>
    </source>
</evidence>
<evidence type="ECO:0000256" key="3">
    <source>
        <dbReference type="ARBA" id="ARBA00023315"/>
    </source>
</evidence>
<evidence type="ECO:0000256" key="1">
    <source>
        <dbReference type="ARBA" id="ARBA00004821"/>
    </source>
</evidence>
<evidence type="ECO:0000313" key="12">
    <source>
        <dbReference type="Proteomes" id="UP000007394"/>
    </source>
</evidence>
<dbReference type="NCBIfam" id="NF010925">
    <property type="entry name" value="PRK14345.1"/>
    <property type="match status" value="1"/>
</dbReference>
<proteinExistence type="inferred from homology"/>